<dbReference type="AlphaFoldDB" id="A0A9W6JLT4"/>
<comment type="cofactor">
    <cofactor evidence="1">
        <name>FAD</name>
        <dbReference type="ChEBI" id="CHEBI:57692"/>
    </cofactor>
</comment>
<dbReference type="InterPro" id="IPR006076">
    <property type="entry name" value="FAD-dep_OxRdtase"/>
</dbReference>
<sequence>MSEHFDLAVVGGGVLGLAHALAAARSGRRVVVFDREARANGASARMPGVVSVTGQPAGAAWRRARRSRDIWAEVAAKAAVRVEQEGLAIVARRPESAAVLQSFLATDMAEGCQFYPAEQARALFPEFKGEMTGVFWSPHELRVEARPAMAKIAAWLSEAHGVAFRWETAVTAIEGGRLVTSRGPVVAEATVVCAGDDFRTLYADRLAGQSLTRAKAHMLRVRYDDGFEAPGVVASDLSLPRLPGFADLPETEALLARLEAEQPEHLAHGVALVAAQSADGSLVVGASRAFDATPDPFQPQSVDDLILDELAAVVGKRPKQVLSRWTGTYAFSAERPVLLDAPAPNVRVALAASGAGASAAFALGEETIADLFG</sequence>
<dbReference type="InterPro" id="IPR036188">
    <property type="entry name" value="FAD/NAD-bd_sf"/>
</dbReference>
<dbReference type="Gene3D" id="3.30.9.10">
    <property type="entry name" value="D-Amino Acid Oxidase, subunit A, domain 2"/>
    <property type="match status" value="1"/>
</dbReference>
<protein>
    <recommendedName>
        <fullName evidence="5">FAD dependent oxidoreductase domain-containing protein</fullName>
    </recommendedName>
</protein>
<proteinExistence type="inferred from homology"/>
<dbReference type="NCBIfam" id="TIGR03364">
    <property type="entry name" value="HpnW_proposed"/>
    <property type="match status" value="1"/>
</dbReference>
<evidence type="ECO:0000256" key="2">
    <source>
        <dbReference type="ARBA" id="ARBA00009410"/>
    </source>
</evidence>
<comment type="similarity">
    <text evidence="2">Belongs to the DadA oxidoreductase family.</text>
</comment>
<dbReference type="GO" id="GO:0005737">
    <property type="term" value="C:cytoplasm"/>
    <property type="evidence" value="ECO:0007669"/>
    <property type="project" value="TreeGrafter"/>
</dbReference>
<reference evidence="6" key="2">
    <citation type="submission" date="2023-01" db="EMBL/GenBank/DDBJ databases">
        <authorList>
            <person name="Sun Q."/>
            <person name="Evtushenko L."/>
        </authorList>
    </citation>
    <scope>NUCLEOTIDE SEQUENCE</scope>
    <source>
        <strain evidence="6">VKM B-2748</strain>
    </source>
</reference>
<reference evidence="6" key="1">
    <citation type="journal article" date="2014" name="Int. J. Syst. Evol. Microbiol.">
        <title>Complete genome sequence of Corynebacterium casei LMG S-19264T (=DSM 44701T), isolated from a smear-ripened cheese.</title>
        <authorList>
            <consortium name="US DOE Joint Genome Institute (JGI-PGF)"/>
            <person name="Walter F."/>
            <person name="Albersmeier A."/>
            <person name="Kalinowski J."/>
            <person name="Ruckert C."/>
        </authorList>
    </citation>
    <scope>NUCLEOTIDE SEQUENCE</scope>
    <source>
        <strain evidence="6">VKM B-2748</strain>
    </source>
</reference>
<dbReference type="PANTHER" id="PTHR13847">
    <property type="entry name" value="SARCOSINE DEHYDROGENASE-RELATED"/>
    <property type="match status" value="1"/>
</dbReference>
<keyword evidence="3" id="KW-0285">Flavoprotein</keyword>
<keyword evidence="7" id="KW-1185">Reference proteome</keyword>
<evidence type="ECO:0000259" key="5">
    <source>
        <dbReference type="Pfam" id="PF01266"/>
    </source>
</evidence>
<name>A0A9W6JLT4_9HYPH</name>
<accession>A0A9W6JLT4</accession>
<gene>
    <name evidence="6" type="ORF">GCM10008174_05120</name>
</gene>
<evidence type="ECO:0000313" key="7">
    <source>
        <dbReference type="Proteomes" id="UP001143309"/>
    </source>
</evidence>
<dbReference type="EMBL" id="BSFL01000001">
    <property type="protein sequence ID" value="GLK78771.1"/>
    <property type="molecule type" value="Genomic_DNA"/>
</dbReference>
<evidence type="ECO:0000256" key="4">
    <source>
        <dbReference type="ARBA" id="ARBA00023002"/>
    </source>
</evidence>
<keyword evidence="4" id="KW-0560">Oxidoreductase</keyword>
<dbReference type="Pfam" id="PF01266">
    <property type="entry name" value="DAO"/>
    <property type="match status" value="1"/>
</dbReference>
<feature type="domain" description="FAD dependent oxidoreductase" evidence="5">
    <location>
        <begin position="6"/>
        <end position="367"/>
    </location>
</feature>
<organism evidence="6 7">
    <name type="scientific">Methylopila turkensis</name>
    <dbReference type="NCBI Taxonomy" id="1437816"/>
    <lineage>
        <taxon>Bacteria</taxon>
        <taxon>Pseudomonadati</taxon>
        <taxon>Pseudomonadota</taxon>
        <taxon>Alphaproteobacteria</taxon>
        <taxon>Hyphomicrobiales</taxon>
        <taxon>Methylopilaceae</taxon>
        <taxon>Methylopila</taxon>
    </lineage>
</organism>
<dbReference type="InterPro" id="IPR017741">
    <property type="entry name" value="FAD-dependent_OxRdtase_HpnW"/>
</dbReference>
<dbReference type="RefSeq" id="WP_271199276.1">
    <property type="nucleotide sequence ID" value="NZ_BSFL01000001.1"/>
</dbReference>
<evidence type="ECO:0000256" key="1">
    <source>
        <dbReference type="ARBA" id="ARBA00001974"/>
    </source>
</evidence>
<comment type="caution">
    <text evidence="6">The sequence shown here is derived from an EMBL/GenBank/DDBJ whole genome shotgun (WGS) entry which is preliminary data.</text>
</comment>
<dbReference type="GO" id="GO:0016491">
    <property type="term" value="F:oxidoreductase activity"/>
    <property type="evidence" value="ECO:0007669"/>
    <property type="project" value="UniProtKB-KW"/>
</dbReference>
<dbReference type="Proteomes" id="UP001143309">
    <property type="component" value="Unassembled WGS sequence"/>
</dbReference>
<evidence type="ECO:0000256" key="3">
    <source>
        <dbReference type="ARBA" id="ARBA00022630"/>
    </source>
</evidence>
<dbReference type="PANTHER" id="PTHR13847:SF286">
    <property type="entry name" value="D-AMINO ACID DEHYDROGENASE"/>
    <property type="match status" value="1"/>
</dbReference>
<evidence type="ECO:0000313" key="6">
    <source>
        <dbReference type="EMBL" id="GLK78771.1"/>
    </source>
</evidence>
<dbReference type="Gene3D" id="3.50.50.60">
    <property type="entry name" value="FAD/NAD(P)-binding domain"/>
    <property type="match status" value="1"/>
</dbReference>
<dbReference type="SUPFAM" id="SSF51905">
    <property type="entry name" value="FAD/NAD(P)-binding domain"/>
    <property type="match status" value="1"/>
</dbReference>